<evidence type="ECO:0000256" key="3">
    <source>
        <dbReference type="SAM" id="SignalP"/>
    </source>
</evidence>
<accession>A0A016WYJ3</accession>
<keyword evidence="5" id="KW-1185">Reference proteome</keyword>
<organism evidence="4 5">
    <name type="scientific">Ancylostoma ceylanicum</name>
    <dbReference type="NCBI Taxonomy" id="53326"/>
    <lineage>
        <taxon>Eukaryota</taxon>
        <taxon>Metazoa</taxon>
        <taxon>Ecdysozoa</taxon>
        <taxon>Nematoda</taxon>
        <taxon>Chromadorea</taxon>
        <taxon>Rhabditida</taxon>
        <taxon>Rhabditina</taxon>
        <taxon>Rhabditomorpha</taxon>
        <taxon>Strongyloidea</taxon>
        <taxon>Ancylostomatidae</taxon>
        <taxon>Ancylostomatinae</taxon>
        <taxon>Ancylostoma</taxon>
    </lineage>
</organism>
<dbReference type="GO" id="GO:0006309">
    <property type="term" value="P:apoptotic DNA fragmentation"/>
    <property type="evidence" value="ECO:0007669"/>
    <property type="project" value="TreeGrafter"/>
</dbReference>
<evidence type="ECO:0000256" key="2">
    <source>
        <dbReference type="ARBA" id="ARBA00022801"/>
    </source>
</evidence>
<dbReference type="PANTHER" id="PTHR10858:SF30">
    <property type="entry name" value="CELL-DEATH-RELATED NUCLEASE 7"/>
    <property type="match status" value="1"/>
</dbReference>
<feature type="signal peptide" evidence="3">
    <location>
        <begin position="1"/>
        <end position="17"/>
    </location>
</feature>
<comment type="similarity">
    <text evidence="1">Belongs to the DNase II family.</text>
</comment>
<protein>
    <submittedName>
        <fullName evidence="4">Uncharacterized protein</fullName>
    </submittedName>
</protein>
<evidence type="ECO:0000313" key="4">
    <source>
        <dbReference type="EMBL" id="EYC44063.1"/>
    </source>
</evidence>
<dbReference type="OrthoDB" id="10261598at2759"/>
<keyword evidence="2" id="KW-0378">Hydrolase</keyword>
<dbReference type="InterPro" id="IPR004947">
    <property type="entry name" value="DNase_II"/>
</dbReference>
<proteinExistence type="inferred from homology"/>
<dbReference type="PANTHER" id="PTHR10858">
    <property type="entry name" value="DEOXYRIBONUCLEASE II"/>
    <property type="match status" value="1"/>
</dbReference>
<dbReference type="Proteomes" id="UP000024635">
    <property type="component" value="Unassembled WGS sequence"/>
</dbReference>
<evidence type="ECO:0000313" key="5">
    <source>
        <dbReference type="Proteomes" id="UP000024635"/>
    </source>
</evidence>
<gene>
    <name evidence="4" type="primary">Acey_s0473.g2102</name>
    <name evidence="4" type="ORF">Y032_0473g2102</name>
</gene>
<dbReference type="GO" id="GO:0004531">
    <property type="term" value="F:deoxyribonuclease II activity"/>
    <property type="evidence" value="ECO:0007669"/>
    <property type="project" value="InterPro"/>
</dbReference>
<dbReference type="Pfam" id="PF03265">
    <property type="entry name" value="DNase_II"/>
    <property type="match status" value="1"/>
</dbReference>
<dbReference type="AlphaFoldDB" id="A0A016WYJ3"/>
<feature type="chain" id="PRO_5001495174" evidence="3">
    <location>
        <begin position="18"/>
        <end position="99"/>
    </location>
</feature>
<sequence length="99" mass="10933">MLNFVLILAALPVYIDAKLSCKNLEGEDVDWFVALKRPEAVDNSKGTSFVYFDSTKSGWVESEKRITSDASAIGATVSQLYSKDKVSRISHVSINFLAK</sequence>
<evidence type="ECO:0000256" key="1">
    <source>
        <dbReference type="ARBA" id="ARBA00007527"/>
    </source>
</evidence>
<dbReference type="STRING" id="53326.A0A016WYJ3"/>
<keyword evidence="3" id="KW-0732">Signal</keyword>
<dbReference type="EMBL" id="JARK01000073">
    <property type="protein sequence ID" value="EYC44063.1"/>
    <property type="molecule type" value="Genomic_DNA"/>
</dbReference>
<reference evidence="5" key="1">
    <citation type="journal article" date="2015" name="Nat. Genet.">
        <title>The genome and transcriptome of the zoonotic hookworm Ancylostoma ceylanicum identify infection-specific gene families.</title>
        <authorList>
            <person name="Schwarz E.M."/>
            <person name="Hu Y."/>
            <person name="Antoshechkin I."/>
            <person name="Miller M.M."/>
            <person name="Sternberg P.W."/>
            <person name="Aroian R.V."/>
        </authorList>
    </citation>
    <scope>NUCLEOTIDE SEQUENCE</scope>
    <source>
        <strain evidence="5">HY135</strain>
    </source>
</reference>
<comment type="caution">
    <text evidence="4">The sequence shown here is derived from an EMBL/GenBank/DDBJ whole genome shotgun (WGS) entry which is preliminary data.</text>
</comment>
<name>A0A016WYJ3_9BILA</name>